<comment type="similarity">
    <text evidence="1">Belongs to the dynein light chain Tctex-type family.</text>
</comment>
<dbReference type="Pfam" id="PF03645">
    <property type="entry name" value="Tctex-1"/>
    <property type="match status" value="1"/>
</dbReference>
<dbReference type="GO" id="GO:0005868">
    <property type="term" value="C:cytoplasmic dynein complex"/>
    <property type="evidence" value="ECO:0007669"/>
    <property type="project" value="TreeGrafter"/>
</dbReference>
<sequence>MLGTTRIKETTKTKDFVSASSGMAESVCTEDAFARFVSLENTYQLEPYTRFGVRAATVILEDVLTGYLLEEKYEAQRAAELSLTMCTVIKERVKELRIPRFKIVVLVYISQPKDQGMQISSRCLWDATTDTFTSHSFRNSSLLAVGSIYAVYHE</sequence>
<dbReference type="GO" id="GO:0007018">
    <property type="term" value="P:microtubule-based movement"/>
    <property type="evidence" value="ECO:0007669"/>
    <property type="project" value="TreeGrafter"/>
</dbReference>
<name>A0A1A8EAM9_NOTKA</name>
<evidence type="ECO:0000256" key="1">
    <source>
        <dbReference type="ARBA" id="ARBA00005361"/>
    </source>
</evidence>
<dbReference type="GO" id="GO:0005737">
    <property type="term" value="C:cytoplasm"/>
    <property type="evidence" value="ECO:0007669"/>
    <property type="project" value="TreeGrafter"/>
</dbReference>
<gene>
    <name evidence="2" type="primary">Nfu_g_1_020387</name>
</gene>
<reference evidence="2" key="1">
    <citation type="submission" date="2016-05" db="EMBL/GenBank/DDBJ databases">
        <authorList>
            <person name="Lavstsen T."/>
            <person name="Jespersen J.S."/>
        </authorList>
    </citation>
    <scope>NUCLEOTIDE SEQUENCE</scope>
    <source>
        <tissue evidence="2">Brain</tissue>
    </source>
</reference>
<proteinExistence type="inferred from homology"/>
<reference evidence="2" key="2">
    <citation type="submission" date="2016-06" db="EMBL/GenBank/DDBJ databases">
        <title>The genome of a short-lived fish provides insights into sex chromosome evolution and the genetic control of aging.</title>
        <authorList>
            <person name="Reichwald K."/>
            <person name="Felder M."/>
            <person name="Petzold A."/>
            <person name="Koch P."/>
            <person name="Groth M."/>
            <person name="Platzer M."/>
        </authorList>
    </citation>
    <scope>NUCLEOTIDE SEQUENCE</scope>
    <source>
        <tissue evidence="2">Brain</tissue>
    </source>
</reference>
<evidence type="ECO:0000313" key="2">
    <source>
        <dbReference type="EMBL" id="SBQ42616.1"/>
    </source>
</evidence>
<dbReference type="InterPro" id="IPR005334">
    <property type="entry name" value="Tctex-1-like"/>
</dbReference>
<dbReference type="AlphaFoldDB" id="A0A1A8EAM9"/>
<dbReference type="EMBL" id="HADZ01008066">
    <property type="protein sequence ID" value="SBP72007.1"/>
    <property type="molecule type" value="Transcribed_RNA"/>
</dbReference>
<dbReference type="EMBL" id="HAEA01014136">
    <property type="protein sequence ID" value="SBQ42616.1"/>
    <property type="molecule type" value="Transcribed_RNA"/>
</dbReference>
<evidence type="ECO:0008006" key="3">
    <source>
        <dbReference type="Google" id="ProtNLM"/>
    </source>
</evidence>
<accession>A0A1A8EAM9</accession>
<organism evidence="2">
    <name type="scientific">Nothobranchius kadleci</name>
    <name type="common">African annual killifish</name>
    <dbReference type="NCBI Taxonomy" id="1051664"/>
    <lineage>
        <taxon>Eukaryota</taxon>
        <taxon>Metazoa</taxon>
        <taxon>Chordata</taxon>
        <taxon>Craniata</taxon>
        <taxon>Vertebrata</taxon>
        <taxon>Euteleostomi</taxon>
        <taxon>Actinopterygii</taxon>
        <taxon>Neopterygii</taxon>
        <taxon>Teleostei</taxon>
        <taxon>Neoteleostei</taxon>
        <taxon>Acanthomorphata</taxon>
        <taxon>Ovalentaria</taxon>
        <taxon>Atherinomorphae</taxon>
        <taxon>Cyprinodontiformes</taxon>
        <taxon>Nothobranchiidae</taxon>
        <taxon>Nothobranchius</taxon>
    </lineage>
</organism>
<dbReference type="InterPro" id="IPR038586">
    <property type="entry name" value="Tctex-1-like_sf"/>
</dbReference>
<protein>
    <recommendedName>
        <fullName evidence="3">Tctex1 domain containing 1</fullName>
    </recommendedName>
</protein>
<dbReference type="Gene3D" id="3.30.1140.40">
    <property type="entry name" value="Tctex-1"/>
    <property type="match status" value="1"/>
</dbReference>
<dbReference type="PANTHER" id="PTHR21255">
    <property type="entry name" value="T-COMPLEX-ASSOCIATED-TESTIS-EXPRESSED 1/ DYNEIN LIGHT CHAIN"/>
    <property type="match status" value="1"/>
</dbReference>
<dbReference type="PANTHER" id="PTHR21255:SF64">
    <property type="entry name" value="DYNEIN LIGHT CHAIN TCTEX-TYPE 5"/>
    <property type="match status" value="1"/>
</dbReference>
<dbReference type="GO" id="GO:0045505">
    <property type="term" value="F:dynein intermediate chain binding"/>
    <property type="evidence" value="ECO:0007669"/>
    <property type="project" value="TreeGrafter"/>
</dbReference>